<protein>
    <submittedName>
        <fullName evidence="7">Serine/threonine protein kinase</fullName>
    </submittedName>
</protein>
<keyword evidence="3 7" id="KW-0418">Kinase</keyword>
<feature type="region of interest" description="Disordered" evidence="5">
    <location>
        <begin position="300"/>
        <end position="327"/>
    </location>
</feature>
<gene>
    <name evidence="7" type="ORF">J8C06_04895</name>
</gene>
<dbReference type="InterPro" id="IPR011009">
    <property type="entry name" value="Kinase-like_dom_sf"/>
</dbReference>
<feature type="domain" description="Protein kinase" evidence="6">
    <location>
        <begin position="16"/>
        <end position="286"/>
    </location>
</feature>
<evidence type="ECO:0000256" key="2">
    <source>
        <dbReference type="ARBA" id="ARBA00022741"/>
    </source>
</evidence>
<dbReference type="GO" id="GO:0004674">
    <property type="term" value="F:protein serine/threonine kinase activity"/>
    <property type="evidence" value="ECO:0007669"/>
    <property type="project" value="UniProtKB-KW"/>
</dbReference>
<dbReference type="SMART" id="SM00220">
    <property type="entry name" value="S_TKc"/>
    <property type="match status" value="1"/>
</dbReference>
<dbReference type="PANTHER" id="PTHR43289">
    <property type="entry name" value="MITOGEN-ACTIVATED PROTEIN KINASE KINASE KINASE 20-RELATED"/>
    <property type="match status" value="1"/>
</dbReference>
<evidence type="ECO:0000313" key="8">
    <source>
        <dbReference type="Proteomes" id="UP000676506"/>
    </source>
</evidence>
<evidence type="ECO:0000256" key="4">
    <source>
        <dbReference type="ARBA" id="ARBA00022840"/>
    </source>
</evidence>
<keyword evidence="1" id="KW-0808">Transferase</keyword>
<accession>A0ABX8BA18</accession>
<dbReference type="InterPro" id="IPR000719">
    <property type="entry name" value="Prot_kinase_dom"/>
</dbReference>
<keyword evidence="2" id="KW-0547">Nucleotide-binding</keyword>
<dbReference type="RefSeq" id="WP_211429663.1">
    <property type="nucleotide sequence ID" value="NZ_CP072648.1"/>
</dbReference>
<keyword evidence="7" id="KW-0723">Serine/threonine-protein kinase</keyword>
<keyword evidence="4" id="KW-0067">ATP-binding</keyword>
<evidence type="ECO:0000259" key="6">
    <source>
        <dbReference type="PROSITE" id="PS50011"/>
    </source>
</evidence>
<evidence type="ECO:0000313" key="7">
    <source>
        <dbReference type="EMBL" id="QUW03773.1"/>
    </source>
</evidence>
<dbReference type="PANTHER" id="PTHR43289:SF6">
    <property type="entry name" value="SERINE_THREONINE-PROTEIN KINASE NEKL-3"/>
    <property type="match status" value="1"/>
</dbReference>
<keyword evidence="8" id="KW-1185">Reference proteome</keyword>
<proteinExistence type="predicted"/>
<dbReference type="SUPFAM" id="SSF56112">
    <property type="entry name" value="Protein kinase-like (PK-like)"/>
    <property type="match status" value="1"/>
</dbReference>
<evidence type="ECO:0000256" key="5">
    <source>
        <dbReference type="SAM" id="MobiDB-lite"/>
    </source>
</evidence>
<name>A0ABX8BA18_9BACT</name>
<dbReference type="InterPro" id="IPR008271">
    <property type="entry name" value="Ser/Thr_kinase_AS"/>
</dbReference>
<dbReference type="EMBL" id="CP072648">
    <property type="protein sequence ID" value="QUW03773.1"/>
    <property type="molecule type" value="Genomic_DNA"/>
</dbReference>
<dbReference type="PROSITE" id="PS50011">
    <property type="entry name" value="PROTEIN_KINASE_DOM"/>
    <property type="match status" value="1"/>
</dbReference>
<sequence length="327" mass="36479">MISGSALVGVTLDSRYEILTRIHTGAGATVYQGRDLQTNRLVAIKSISQHEFGKYHEAVLRFRREMQILATIHHPNIIEIYDRGETPYGITYFVMQWLNGRTLLDELDHVGQLELTRIQAILAPLCDAVAVIHQAGIIHRDLKPGNIFLSKTSEGREHVTLLDFGIAKPLFDWESDDFEISTESLAVGTPEYMSPEQCSEKDLTPASDIYSLGVVLYRMLAGRPPFIGPAQYIMARHIAGEPPPLHLRRPHLPEAVASVALRALAKDPDGRFASALDLRVAFDQALAEVDEDVIYQRVQPPETDEAGAWKRTRQMDALKPPNLGPET</sequence>
<dbReference type="Proteomes" id="UP000676506">
    <property type="component" value="Chromosome 1"/>
</dbReference>
<dbReference type="CDD" id="cd14014">
    <property type="entry name" value="STKc_PknB_like"/>
    <property type="match status" value="1"/>
</dbReference>
<dbReference type="Gene3D" id="1.10.510.10">
    <property type="entry name" value="Transferase(Phosphotransferase) domain 1"/>
    <property type="match status" value="1"/>
</dbReference>
<evidence type="ECO:0000256" key="1">
    <source>
        <dbReference type="ARBA" id="ARBA00022679"/>
    </source>
</evidence>
<dbReference type="Gene3D" id="3.30.200.20">
    <property type="entry name" value="Phosphorylase Kinase, domain 1"/>
    <property type="match status" value="1"/>
</dbReference>
<evidence type="ECO:0000256" key="3">
    <source>
        <dbReference type="ARBA" id="ARBA00022777"/>
    </source>
</evidence>
<reference evidence="7 8" key="1">
    <citation type="submission" date="2021-03" db="EMBL/GenBank/DDBJ databases">
        <title>Genomic and phenotypic characterization of Chloracidobacterium isolates provides evidence for multiple species.</title>
        <authorList>
            <person name="Saini M.K."/>
            <person name="Costas A.M.G."/>
            <person name="Tank M."/>
            <person name="Bryant D.A."/>
        </authorList>
    </citation>
    <scope>NUCLEOTIDE SEQUENCE [LARGE SCALE GENOMIC DNA]</scope>
    <source>
        <strain evidence="7 8">BV2-C</strain>
    </source>
</reference>
<dbReference type="PROSITE" id="PS00108">
    <property type="entry name" value="PROTEIN_KINASE_ST"/>
    <property type="match status" value="1"/>
</dbReference>
<organism evidence="7 8">
    <name type="scientific">Chloracidobacterium validum</name>
    <dbReference type="NCBI Taxonomy" id="2821543"/>
    <lineage>
        <taxon>Bacteria</taxon>
        <taxon>Pseudomonadati</taxon>
        <taxon>Acidobacteriota</taxon>
        <taxon>Terriglobia</taxon>
        <taxon>Terriglobales</taxon>
        <taxon>Acidobacteriaceae</taxon>
        <taxon>Chloracidobacterium</taxon>
    </lineage>
</organism>
<dbReference type="Pfam" id="PF00069">
    <property type="entry name" value="Pkinase"/>
    <property type="match status" value="1"/>
</dbReference>